<dbReference type="GO" id="GO:0048188">
    <property type="term" value="C:Set1C/COMPASS complex"/>
    <property type="evidence" value="ECO:0007669"/>
    <property type="project" value="TreeGrafter"/>
</dbReference>
<comment type="similarity">
    <text evidence="2">Belongs to the WD repeat SWD2 family.</text>
</comment>
<dbReference type="PROSITE" id="PS50082">
    <property type="entry name" value="WD_REPEATS_2"/>
    <property type="match status" value="3"/>
</dbReference>
<dbReference type="GO" id="GO:0003682">
    <property type="term" value="F:chromatin binding"/>
    <property type="evidence" value="ECO:0007669"/>
    <property type="project" value="TreeGrafter"/>
</dbReference>
<protein>
    <submittedName>
        <fullName evidence="8">Putative histone h3 lys4 methyltransferase comple x and rna cleavage factor ii complex subunit swd2</fullName>
    </submittedName>
</protein>
<dbReference type="SUPFAM" id="SSF50978">
    <property type="entry name" value="WD40 repeat-like"/>
    <property type="match status" value="1"/>
</dbReference>
<dbReference type="InterPro" id="IPR037867">
    <property type="entry name" value="Swd2/WDR82"/>
</dbReference>
<dbReference type="SMART" id="SM00320">
    <property type="entry name" value="WD40"/>
    <property type="match status" value="5"/>
</dbReference>
<keyword evidence="4 7" id="KW-0853">WD repeat</keyword>
<sequence>MKIDTSSLNELTLLKITKESAGRINSVCFSSDGSYLISSAEDDTLTVYDCRTGQGHLRLCSRKYGADQVIFTHTNLNCLHSSTKSDDAIRYLSLNENKYVRFFVGHTKKVVNLDLSPVEDLFLSASLDRTVRMWDLRAPTAQAMVHLPSRPLAGFDPDGLIFAVAINSEALNLYDLRAYQNGPFSTFLLPQDRDCDWTGLKFSPDGNFILISTNGQAVRMINAYTGELIYSLTDRVNGRGIPLEASFTPDGKYILSGSTDGSVYFWNQNDGVLAAQVHHDSSAIVNCVRFNPQYYLMASACNGLVITCLLFFEDNFWLPSSCIDSAGEPE</sequence>
<gene>
    <name evidence="8" type="ORF">TTRE_0000306301</name>
</gene>
<keyword evidence="6" id="KW-0539">Nucleus</keyword>
<keyword evidence="3" id="KW-0804">Transcription</keyword>
<dbReference type="GO" id="GO:0008168">
    <property type="term" value="F:methyltransferase activity"/>
    <property type="evidence" value="ECO:0007669"/>
    <property type="project" value="UniProtKB-KW"/>
</dbReference>
<dbReference type="PANTHER" id="PTHR19861:SF0">
    <property type="entry name" value="WD REPEAT-CONTAINING PROTEIN 82"/>
    <property type="match status" value="1"/>
</dbReference>
<keyword evidence="8" id="KW-0489">Methyltransferase</keyword>
<keyword evidence="5" id="KW-0677">Repeat</keyword>
<dbReference type="InterPro" id="IPR015943">
    <property type="entry name" value="WD40/YVTN_repeat-like_dom_sf"/>
</dbReference>
<keyword evidence="3" id="KW-0806">Transcription termination</keyword>
<evidence type="ECO:0000256" key="5">
    <source>
        <dbReference type="ARBA" id="ARBA00022737"/>
    </source>
</evidence>
<accession>A0A077Z558</accession>
<evidence type="ECO:0000256" key="7">
    <source>
        <dbReference type="PROSITE-ProRule" id="PRU00221"/>
    </source>
</evidence>
<dbReference type="Gene3D" id="2.130.10.10">
    <property type="entry name" value="YVTN repeat-like/Quinoprotein amine dehydrogenase"/>
    <property type="match status" value="1"/>
</dbReference>
<comment type="subcellular location">
    <subcellularLocation>
        <location evidence="1">Nucleus</location>
    </subcellularLocation>
</comment>
<evidence type="ECO:0000256" key="6">
    <source>
        <dbReference type="ARBA" id="ARBA00023242"/>
    </source>
</evidence>
<name>A0A077Z558_TRITR</name>
<reference evidence="8" key="1">
    <citation type="submission" date="2014-01" db="EMBL/GenBank/DDBJ databases">
        <authorList>
            <person name="Aslett M."/>
        </authorList>
    </citation>
    <scope>NUCLEOTIDE SEQUENCE</scope>
</reference>
<evidence type="ECO:0000256" key="1">
    <source>
        <dbReference type="ARBA" id="ARBA00004123"/>
    </source>
</evidence>
<dbReference type="PANTHER" id="PTHR19861">
    <property type="entry name" value="WD40 REPEAT PROTEIN SWD2"/>
    <property type="match status" value="1"/>
</dbReference>
<dbReference type="GO" id="GO:0006353">
    <property type="term" value="P:DNA-templated transcription termination"/>
    <property type="evidence" value="ECO:0007669"/>
    <property type="project" value="UniProtKB-KW"/>
</dbReference>
<dbReference type="PRINTS" id="PR00320">
    <property type="entry name" value="GPROTEINBRPT"/>
</dbReference>
<dbReference type="Proteomes" id="UP000030665">
    <property type="component" value="Unassembled WGS sequence"/>
</dbReference>
<proteinExistence type="inferred from homology"/>
<evidence type="ECO:0000313" key="8">
    <source>
        <dbReference type="EMBL" id="CDW54793.1"/>
    </source>
</evidence>
<dbReference type="InterPro" id="IPR036322">
    <property type="entry name" value="WD40_repeat_dom_sf"/>
</dbReference>
<evidence type="ECO:0000256" key="2">
    <source>
        <dbReference type="ARBA" id="ARBA00005616"/>
    </source>
</evidence>
<dbReference type="STRING" id="36087.A0A077Z558"/>
<dbReference type="OrthoDB" id="27537at2759"/>
<dbReference type="GO" id="GO:0032259">
    <property type="term" value="P:methylation"/>
    <property type="evidence" value="ECO:0007669"/>
    <property type="project" value="UniProtKB-KW"/>
</dbReference>
<evidence type="ECO:0000313" key="9">
    <source>
        <dbReference type="Proteomes" id="UP000030665"/>
    </source>
</evidence>
<evidence type="ECO:0000256" key="4">
    <source>
        <dbReference type="ARBA" id="ARBA00022574"/>
    </source>
</evidence>
<dbReference type="InterPro" id="IPR001680">
    <property type="entry name" value="WD40_rpt"/>
</dbReference>
<feature type="repeat" description="WD" evidence="7">
    <location>
        <begin position="17"/>
        <end position="58"/>
    </location>
</feature>
<feature type="repeat" description="WD" evidence="7">
    <location>
        <begin position="246"/>
        <end position="267"/>
    </location>
</feature>
<dbReference type="Pfam" id="PF00400">
    <property type="entry name" value="WD40"/>
    <property type="match status" value="4"/>
</dbReference>
<keyword evidence="8" id="KW-0808">Transferase</keyword>
<evidence type="ECO:0000256" key="3">
    <source>
        <dbReference type="ARBA" id="ARBA00022472"/>
    </source>
</evidence>
<keyword evidence="9" id="KW-1185">Reference proteome</keyword>
<keyword evidence="3" id="KW-0805">Transcription regulation</keyword>
<feature type="repeat" description="WD" evidence="7">
    <location>
        <begin position="103"/>
        <end position="144"/>
    </location>
</feature>
<dbReference type="EMBL" id="HG805916">
    <property type="protein sequence ID" value="CDW54793.1"/>
    <property type="molecule type" value="Genomic_DNA"/>
</dbReference>
<organism evidence="8 9">
    <name type="scientific">Trichuris trichiura</name>
    <name type="common">Whipworm</name>
    <name type="synonym">Trichocephalus trichiurus</name>
    <dbReference type="NCBI Taxonomy" id="36087"/>
    <lineage>
        <taxon>Eukaryota</taxon>
        <taxon>Metazoa</taxon>
        <taxon>Ecdysozoa</taxon>
        <taxon>Nematoda</taxon>
        <taxon>Enoplea</taxon>
        <taxon>Dorylaimia</taxon>
        <taxon>Trichinellida</taxon>
        <taxon>Trichuridae</taxon>
        <taxon>Trichuris</taxon>
    </lineage>
</organism>
<dbReference type="PROSITE" id="PS50294">
    <property type="entry name" value="WD_REPEATS_REGION"/>
    <property type="match status" value="1"/>
</dbReference>
<dbReference type="InterPro" id="IPR020472">
    <property type="entry name" value="WD40_PAC1"/>
</dbReference>
<reference evidence="8" key="2">
    <citation type="submission" date="2014-03" db="EMBL/GenBank/DDBJ databases">
        <title>The whipworm genome and dual-species transcriptomics of an intimate host-pathogen interaction.</title>
        <authorList>
            <person name="Foth B.J."/>
            <person name="Tsai I.J."/>
            <person name="Reid A.J."/>
            <person name="Bancroft A.J."/>
            <person name="Nichol S."/>
            <person name="Tracey A."/>
            <person name="Holroyd N."/>
            <person name="Cotton J.A."/>
            <person name="Stanley E.J."/>
            <person name="Zarowiecki M."/>
            <person name="Liu J.Z."/>
            <person name="Huckvale T."/>
            <person name="Cooper P.J."/>
            <person name="Grencis R.K."/>
            <person name="Berriman M."/>
        </authorList>
    </citation>
    <scope>NUCLEOTIDE SEQUENCE [LARGE SCALE GENOMIC DNA]</scope>
</reference>
<dbReference type="AlphaFoldDB" id="A0A077Z558"/>